<dbReference type="GO" id="GO:0009881">
    <property type="term" value="F:photoreceptor activity"/>
    <property type="evidence" value="ECO:0007669"/>
    <property type="project" value="UniProtKB-KW"/>
</dbReference>
<sequence length="1312" mass="142816">MSSVGSESQSSRSSFSTGGDSSVVSDSDGAALINVNGGEQDDNVQDLLDQNKGVWDAAFSCMLLLTKNRSVTSCRMLAFRVVFEYLQLFRLVFNTRFLWVIDTNLWVWKCMYWVLFRFLIWNSGYEIYLDALWGIVAVVLLLVALTVVIAVVLKKDDSSNPWLKRLIWFVQSAGLLAFSVAWVSLFDYMVFMFTCHWGAGNNHVKWGDHSCLTVPHLSNMIVAGVTAAIMAVAVVFLAMAECSGNLLSNNLLASPVAETALKVTLLKLVMVLVSTCLDEFKKIQAVLMFICPVLSTYFQITSSPYLLPWMNHLWTGLWTGLVYTTSLLLALNFVQLEEPLDYEEPSRFMAFRLSMTYAVLWGIWPAILLGAAVSHFVYKWRLSPLKHFKAAQQLAEQGNLQLETVAALKFIYRFHSPEQVEFLARCVHAFDPVTDTPLPDAAALGGLVVQAGMARFPTDPSVLLLYANYIIYVRKQPRAARQQLQLAAKHEPSNIDRYGIFCAMDTLKKSRSDGDSGLDLMAYVDMQRQIRACMKAHKVALLSQRAFWRCVMRDSLCLADVLDSLQTMQQAEQTATYVYKRVLERYFQNGKLLKIWGRFQEWVLHDPPRAAKAYAEAVKRGVSENLLNLTTDDAEDKVGSMEGDDRSKIDEKTDGIIIIDAAGSMLLVNKTTNRLFGYDRGELEGKNISLLMPSPFSERHNSYLKNYINTGVAKILNQDRQVVCLRKDHTMFPSDLWVRRLSGTGSESVYMGVLRGVDESDPNVVRVWTSITGIVLCSDSRFGDWFGVPAEEVAGRPFSSLGKRPDVLERFFVEAREASLEDAAAGKIRCSSAMQHKFLDTIDVDITLSFAGSDTEQLLVLNIRCLSDAQRLMVVDGKGKILYATSPLAALLGTKVQGLVNGQMQALLPPPPSQLHALWMKEMVGSSGRPPLGSCRAGSVVSMLTASGAAVPVRLAITSRDEQSGDKMTHRHIIKVTKASKEELQDEQRLKLTVNFKGTVTAASSGTPKALFGLDPAADLVGRPLSSFITQFEQFRVQQRQGSAAGSGAAAAAAAPQSAGGEGSGQRYSQIALQLQLDVSNVEQLNGAAAAADDDSVLLTLLGQAAQEGGDTTYRVGVRSVPLAEQDIGRQSAAAAGDKGASQQDSSKAGSSGAAAAAAGSAVGLLRGMLGAKGATKLHAGVMSVAVLEQDLSGSGDSADNDVQFEVQLWRADMLSGVLEVDSSLKVLRADEATGSMLGCRGAALQRKLLNRLFKLPSHIASAADLLQEAGRKHASALKSSKAKDNRVGPLLDVAGLHADGSTVALQIQVGG</sequence>
<feature type="region of interest" description="Disordered" evidence="7">
    <location>
        <begin position="1129"/>
        <end position="1151"/>
    </location>
</feature>
<keyword evidence="8" id="KW-0812">Transmembrane</keyword>
<evidence type="ECO:0000256" key="7">
    <source>
        <dbReference type="SAM" id="MobiDB-lite"/>
    </source>
</evidence>
<dbReference type="Gene3D" id="3.30.450.20">
    <property type="entry name" value="PAS domain"/>
    <property type="match status" value="1"/>
</dbReference>
<reference evidence="10 11" key="1">
    <citation type="submission" date="2016-10" db="EMBL/GenBank/DDBJ databases">
        <authorList>
            <person name="Cai Z."/>
        </authorList>
    </citation>
    <scope>NUCLEOTIDE SEQUENCE [LARGE SCALE GENOMIC DNA]</scope>
</reference>
<evidence type="ECO:0000256" key="2">
    <source>
        <dbReference type="ARBA" id="ARBA00022606"/>
    </source>
</evidence>
<evidence type="ECO:0000256" key="1">
    <source>
        <dbReference type="ARBA" id="ARBA00022543"/>
    </source>
</evidence>
<feature type="transmembrane region" description="Helical" evidence="8">
    <location>
        <begin position="355"/>
        <end position="378"/>
    </location>
</feature>
<keyword evidence="1" id="KW-0157">Chromophore</keyword>
<keyword evidence="1" id="KW-0600">Photoreceptor protein</keyword>
<dbReference type="SMART" id="SM00091">
    <property type="entry name" value="PAS"/>
    <property type="match status" value="4"/>
</dbReference>
<accession>A0A383WLF5</accession>
<evidence type="ECO:0000256" key="4">
    <source>
        <dbReference type="ARBA" id="ARBA00022741"/>
    </source>
</evidence>
<dbReference type="GO" id="GO:0006355">
    <property type="term" value="P:regulation of DNA-templated transcription"/>
    <property type="evidence" value="ECO:0007669"/>
    <property type="project" value="InterPro"/>
</dbReference>
<dbReference type="GO" id="GO:0005524">
    <property type="term" value="F:ATP binding"/>
    <property type="evidence" value="ECO:0007669"/>
    <property type="project" value="UniProtKB-KW"/>
</dbReference>
<dbReference type="NCBIfam" id="TIGR00229">
    <property type="entry name" value="sensory_box"/>
    <property type="match status" value="1"/>
</dbReference>
<dbReference type="InterPro" id="IPR035965">
    <property type="entry name" value="PAS-like_dom_sf"/>
</dbReference>
<feature type="region of interest" description="Disordered" evidence="7">
    <location>
        <begin position="1"/>
        <end position="27"/>
    </location>
</feature>
<dbReference type="Proteomes" id="UP000256970">
    <property type="component" value="Unassembled WGS sequence"/>
</dbReference>
<keyword evidence="6" id="KW-0067">ATP-binding</keyword>
<dbReference type="PANTHER" id="PTHR31600">
    <property type="entry name" value="TINY MACROCYSTS PROTEIN B-RELATED"/>
    <property type="match status" value="1"/>
</dbReference>
<dbReference type="Pfam" id="PF25474">
    <property type="entry name" value="TPR_TmcB"/>
    <property type="match status" value="1"/>
</dbReference>
<feature type="transmembrane region" description="Helical" evidence="8">
    <location>
        <begin position="220"/>
        <end position="240"/>
    </location>
</feature>
<feature type="transmembrane region" description="Helical" evidence="8">
    <location>
        <begin position="313"/>
        <end position="334"/>
    </location>
</feature>
<keyword evidence="8" id="KW-0472">Membrane</keyword>
<dbReference type="CDD" id="cd00130">
    <property type="entry name" value="PAS"/>
    <property type="match status" value="1"/>
</dbReference>
<dbReference type="EMBL" id="FNXT01001297">
    <property type="protein sequence ID" value="SZX77954.1"/>
    <property type="molecule type" value="Genomic_DNA"/>
</dbReference>
<feature type="transmembrane region" description="Helical" evidence="8">
    <location>
        <begin position="285"/>
        <end position="307"/>
    </location>
</feature>
<keyword evidence="11" id="KW-1185">Reference proteome</keyword>
<dbReference type="PANTHER" id="PTHR31600:SF2">
    <property type="entry name" value="GAMETE ENRICHED GENE 10 PROTEIN-RELATED"/>
    <property type="match status" value="1"/>
</dbReference>
<feature type="transmembrane region" description="Helical" evidence="8">
    <location>
        <begin position="105"/>
        <end position="124"/>
    </location>
</feature>
<dbReference type="GO" id="GO:0016301">
    <property type="term" value="F:kinase activity"/>
    <property type="evidence" value="ECO:0007669"/>
    <property type="project" value="UniProtKB-KW"/>
</dbReference>
<dbReference type="InterPro" id="IPR013767">
    <property type="entry name" value="PAS_fold"/>
</dbReference>
<evidence type="ECO:0000313" key="11">
    <source>
        <dbReference type="Proteomes" id="UP000256970"/>
    </source>
</evidence>
<feature type="domain" description="PAS" evidence="9">
    <location>
        <begin position="649"/>
        <end position="711"/>
    </location>
</feature>
<proteinExistence type="predicted"/>
<keyword evidence="8" id="KW-1133">Transmembrane helix</keyword>
<evidence type="ECO:0000259" key="9">
    <source>
        <dbReference type="PROSITE" id="PS50112"/>
    </source>
</evidence>
<keyword evidence="4" id="KW-0547">Nucleotide-binding</keyword>
<evidence type="ECO:0000256" key="5">
    <source>
        <dbReference type="ARBA" id="ARBA00022777"/>
    </source>
</evidence>
<dbReference type="InterPro" id="IPR000014">
    <property type="entry name" value="PAS"/>
</dbReference>
<evidence type="ECO:0000256" key="6">
    <source>
        <dbReference type="ARBA" id="ARBA00022840"/>
    </source>
</evidence>
<organism evidence="10 11">
    <name type="scientific">Tetradesmus obliquus</name>
    <name type="common">Green alga</name>
    <name type="synonym">Acutodesmus obliquus</name>
    <dbReference type="NCBI Taxonomy" id="3088"/>
    <lineage>
        <taxon>Eukaryota</taxon>
        <taxon>Viridiplantae</taxon>
        <taxon>Chlorophyta</taxon>
        <taxon>core chlorophytes</taxon>
        <taxon>Chlorophyceae</taxon>
        <taxon>CS clade</taxon>
        <taxon>Sphaeropleales</taxon>
        <taxon>Scenedesmaceae</taxon>
        <taxon>Tetradesmus</taxon>
    </lineage>
</organism>
<dbReference type="Pfam" id="PF00989">
    <property type="entry name" value="PAS"/>
    <property type="match status" value="1"/>
</dbReference>
<gene>
    <name evidence="10" type="ORF">BQ4739_LOCUS18287</name>
</gene>
<keyword evidence="1" id="KW-0675">Receptor</keyword>
<feature type="transmembrane region" description="Helical" evidence="8">
    <location>
        <begin position="131"/>
        <end position="153"/>
    </location>
</feature>
<dbReference type="FunFam" id="3.30.450.20:FF:000060">
    <property type="entry name" value="Sensor protein FixL"/>
    <property type="match status" value="1"/>
</dbReference>
<dbReference type="STRING" id="3088.A0A383WLF5"/>
<keyword evidence="2" id="KW-0716">Sensory transduction</keyword>
<keyword evidence="5" id="KW-0418">Kinase</keyword>
<dbReference type="PROSITE" id="PS50112">
    <property type="entry name" value="PAS"/>
    <property type="match status" value="1"/>
</dbReference>
<keyword evidence="3" id="KW-0808">Transferase</keyword>
<feature type="compositionally biased region" description="Low complexity" evidence="7">
    <location>
        <begin position="1140"/>
        <end position="1151"/>
    </location>
</feature>
<evidence type="ECO:0000256" key="3">
    <source>
        <dbReference type="ARBA" id="ARBA00022679"/>
    </source>
</evidence>
<evidence type="ECO:0000256" key="8">
    <source>
        <dbReference type="SAM" id="Phobius"/>
    </source>
</evidence>
<name>A0A383WLF5_TETOB</name>
<dbReference type="InterPro" id="IPR057352">
    <property type="entry name" value="TPR_TmcB/C"/>
</dbReference>
<dbReference type="InterPro" id="IPR052994">
    <property type="entry name" value="Tiny_macrocysts_regulators"/>
</dbReference>
<feature type="transmembrane region" description="Helical" evidence="8">
    <location>
        <begin position="173"/>
        <end position="199"/>
    </location>
</feature>
<evidence type="ECO:0000313" key="10">
    <source>
        <dbReference type="EMBL" id="SZX77954.1"/>
    </source>
</evidence>
<protein>
    <recommendedName>
        <fullName evidence="9">PAS domain-containing protein</fullName>
    </recommendedName>
</protein>
<dbReference type="SUPFAM" id="SSF55785">
    <property type="entry name" value="PYP-like sensor domain (PAS domain)"/>
    <property type="match status" value="1"/>
</dbReference>